<protein>
    <submittedName>
        <fullName evidence="7">Uncharacterized protein</fullName>
    </submittedName>
</protein>
<dbReference type="Proteomes" id="UP001314205">
    <property type="component" value="Unassembled WGS sequence"/>
</dbReference>
<evidence type="ECO:0000256" key="1">
    <source>
        <dbReference type="ARBA" id="ARBA00004123"/>
    </source>
</evidence>
<accession>A0AAV1M830</accession>
<evidence type="ECO:0000313" key="8">
    <source>
        <dbReference type="Proteomes" id="UP001314205"/>
    </source>
</evidence>
<keyword evidence="4" id="KW-0158">Chromosome</keyword>
<proteinExistence type="inferred from homology"/>
<sequence>MQGIPVITRFLAQYLPFWNEMDFFAEIMDLVEWISVDCSEYIVSIMESLMRIYYRVEPMEQCAILTSLSAMYTNIVYASTRKQQYFMSMQSSRTDYPQILRMVASNLTDLYNKGLQIKPEDARVQLSCAAAAERCARAELACARAPGAAPRPLALAVPLLAPSAALLDSLAALLMLYRKIFSSMKAKNNRQTSSLDIEQFQALKAFTSDMISCSYNEDFLSGRKKGFIFNRLHPQVVAKLSDIIPDVDSKLSIRNHLAFAPYTYVQLEGIENVDADNSLWFSTAIDQEFTNLSKFLTKAVPQLGSNF</sequence>
<evidence type="ECO:0000313" key="7">
    <source>
        <dbReference type="EMBL" id="CAK1602797.1"/>
    </source>
</evidence>
<keyword evidence="6" id="KW-0137">Centromere</keyword>
<comment type="subcellular location">
    <subcellularLocation>
        <location evidence="2">Chromosome</location>
        <location evidence="2">Centromere</location>
    </subcellularLocation>
    <subcellularLocation>
        <location evidence="1">Nucleus</location>
    </subcellularLocation>
</comment>
<dbReference type="InterPro" id="IPR012485">
    <property type="entry name" value="CENP-I"/>
</dbReference>
<evidence type="ECO:0000256" key="6">
    <source>
        <dbReference type="ARBA" id="ARBA00023328"/>
    </source>
</evidence>
<dbReference type="GO" id="GO:0005634">
    <property type="term" value="C:nucleus"/>
    <property type="evidence" value="ECO:0007669"/>
    <property type="project" value="UniProtKB-SubCell"/>
</dbReference>
<reference evidence="7 8" key="1">
    <citation type="submission" date="2023-11" db="EMBL/GenBank/DDBJ databases">
        <authorList>
            <person name="Hedman E."/>
            <person name="Englund M."/>
            <person name="Stromberg M."/>
            <person name="Nyberg Akerstrom W."/>
            <person name="Nylinder S."/>
            <person name="Jareborg N."/>
            <person name="Kallberg Y."/>
            <person name="Kronander E."/>
        </authorList>
    </citation>
    <scope>NUCLEOTIDE SEQUENCE [LARGE SCALE GENOMIC DNA]</scope>
</reference>
<evidence type="ECO:0000256" key="3">
    <source>
        <dbReference type="ARBA" id="ARBA00005470"/>
    </source>
</evidence>
<keyword evidence="5" id="KW-0539">Nucleus</keyword>
<comment type="caution">
    <text evidence="7">The sequence shown here is derived from an EMBL/GenBank/DDBJ whole genome shotgun (WGS) entry which is preliminary data.</text>
</comment>
<organism evidence="7 8">
    <name type="scientific">Parnassius mnemosyne</name>
    <name type="common">clouded apollo</name>
    <dbReference type="NCBI Taxonomy" id="213953"/>
    <lineage>
        <taxon>Eukaryota</taxon>
        <taxon>Metazoa</taxon>
        <taxon>Ecdysozoa</taxon>
        <taxon>Arthropoda</taxon>
        <taxon>Hexapoda</taxon>
        <taxon>Insecta</taxon>
        <taxon>Pterygota</taxon>
        <taxon>Neoptera</taxon>
        <taxon>Endopterygota</taxon>
        <taxon>Lepidoptera</taxon>
        <taxon>Glossata</taxon>
        <taxon>Ditrysia</taxon>
        <taxon>Papilionoidea</taxon>
        <taxon>Papilionidae</taxon>
        <taxon>Parnassiinae</taxon>
        <taxon>Parnassini</taxon>
        <taxon>Parnassius</taxon>
        <taxon>Driopa</taxon>
    </lineage>
</organism>
<dbReference type="GO" id="GO:0000939">
    <property type="term" value="C:inner kinetochore"/>
    <property type="evidence" value="ECO:0007669"/>
    <property type="project" value="TreeGrafter"/>
</dbReference>
<dbReference type="GO" id="GO:0034080">
    <property type="term" value="P:CENP-A containing chromatin assembly"/>
    <property type="evidence" value="ECO:0007669"/>
    <property type="project" value="TreeGrafter"/>
</dbReference>
<keyword evidence="8" id="KW-1185">Reference proteome</keyword>
<evidence type="ECO:0000256" key="4">
    <source>
        <dbReference type="ARBA" id="ARBA00022454"/>
    </source>
</evidence>
<dbReference type="PANTHER" id="PTHR48208">
    <property type="entry name" value="CENTROMERE PROTEIN I"/>
    <property type="match status" value="1"/>
</dbReference>
<dbReference type="GO" id="GO:0000070">
    <property type="term" value="P:mitotic sister chromatid segregation"/>
    <property type="evidence" value="ECO:0007669"/>
    <property type="project" value="TreeGrafter"/>
</dbReference>
<evidence type="ECO:0000256" key="2">
    <source>
        <dbReference type="ARBA" id="ARBA00004584"/>
    </source>
</evidence>
<dbReference type="AlphaFoldDB" id="A0AAV1M830"/>
<name>A0AAV1M830_9NEOP</name>
<dbReference type="Pfam" id="PF07778">
    <property type="entry name" value="CENP-I"/>
    <property type="match status" value="1"/>
</dbReference>
<dbReference type="EMBL" id="CAVLGL010000148">
    <property type="protein sequence ID" value="CAK1602797.1"/>
    <property type="molecule type" value="Genomic_DNA"/>
</dbReference>
<gene>
    <name evidence="7" type="ORF">PARMNEM_LOCUS21245</name>
</gene>
<dbReference type="PANTHER" id="PTHR48208:SF2">
    <property type="entry name" value="CENTROMERE PROTEIN I"/>
    <property type="match status" value="1"/>
</dbReference>
<evidence type="ECO:0000256" key="5">
    <source>
        <dbReference type="ARBA" id="ARBA00023242"/>
    </source>
</evidence>
<comment type="similarity">
    <text evidence="3">Belongs to the CENP-I/CTF3 family.</text>
</comment>